<sequence length="1137" mass="129015">MSRSVVYRERDTDTREWEEPRRTYTTVKRYQVPETSARSNYGGGDTRSNYGGDARSNYGGDDETKEKIVIRRERSAQPSTGDRGNGDHRAAQSSYRDNDARNPRDDIDIRITERTRAPQSREEEDFRFTERTIERERDPPRDISYRVVQRDSDYDDRRSSARADYNRSEYRSDYRVEQNAISVRAPSPPPQDRVREFRFERERDWSPPQRREDNYEIERYSKDTEYFSPAPQPAPQPIIIRESRPAAPQPIIIREERRDPAPVIIREERREPAPIIIREERREPQYEFIERREVDEEKQLVKREEPPPPAQIQQPEPQEEDYFYERRIREIERAPRREERDRRSEIRPKDSASNYSSDDSYEYVRRERTYYGDEEDSHHKRHLAEGALAGIAGAQILRHHRKSEGKSEGGRVKSALGGAAVGALGAEVVSRARSRHRSKSRSRRSPSEDSEYDDRRDRRRRRKHRSRTRSGSRDRSKSLTRNQKLAAGAGAVAVAALAGYALKNRNKNETIIVNNEGSPPRRSRSRRRRASADSYMMEGLKEDDKHRDPDHRNRRIAQAGLASAAAAGIWERVRSKSRGGGKSRERSKSRVKTGVPIAAAGLGGAALAGLYEKNKASKEAKRDLVIEDETGRGRRRRSRSRSRSVPAPHADDRRHNDDRDLIAYGHEPIYPDDRRGYYSDEEPASYHRRHRGGSSAASSPDNRKRKGSRSRSRGGRHLAEAGAAAGVAAVAAHEIGKRNERKKKEDRSRSRQRHDDDSYSDRYHDDRYHDDRYHDDRYRDSPGPYSPPPTATGYLPPQQNAGYPPQGNYPSSTYFPPPPTGDNVYAQNPAYADPQQQQQQAAAYPPYNPAEYARPGPQQPYPYAATRGAYGDSDANLGAPYANETYAGDNRYGAADEPAPPTPRDERRRGRDPPENVSAPNYGSAAAATVSDAGSERGRKAPRDAGTSVLSLTPQRDVSPVVDEDGVLTNAVNLTDGVNTPTLPRARSSSRVRFDLGANEMHSPESSRKKTMATEERASDPETNGDRKRRHRHSKRKHRDRDREREGDRESSSGLMHDKYDRLPSGSGADDDRNSDGTVDLPERFDEHGNRKQEGAGGGDALEQILGGLASRFLGGGGGGGDDDRGSDRSARRRHRH</sequence>
<dbReference type="EMBL" id="JAUTXU010000096">
    <property type="protein sequence ID" value="KAK3708969.1"/>
    <property type="molecule type" value="Genomic_DNA"/>
</dbReference>
<reference evidence="1" key="1">
    <citation type="submission" date="2023-07" db="EMBL/GenBank/DDBJ databases">
        <title>Black Yeasts Isolated from many extreme environments.</title>
        <authorList>
            <person name="Coleine C."/>
            <person name="Stajich J.E."/>
            <person name="Selbmann L."/>
        </authorList>
    </citation>
    <scope>NUCLEOTIDE SEQUENCE</scope>
    <source>
        <strain evidence="1">CCFEE 5714</strain>
    </source>
</reference>
<evidence type="ECO:0000313" key="1">
    <source>
        <dbReference type="EMBL" id="KAK3708969.1"/>
    </source>
</evidence>
<comment type="caution">
    <text evidence="1">The sequence shown here is derived from an EMBL/GenBank/DDBJ whole genome shotgun (WGS) entry which is preliminary data.</text>
</comment>
<keyword evidence="2" id="KW-1185">Reference proteome</keyword>
<protein>
    <submittedName>
        <fullName evidence="1">Uncharacterized protein</fullName>
    </submittedName>
</protein>
<gene>
    <name evidence="1" type="ORF">LTR37_011133</name>
</gene>
<dbReference type="Proteomes" id="UP001281147">
    <property type="component" value="Unassembled WGS sequence"/>
</dbReference>
<proteinExistence type="predicted"/>
<evidence type="ECO:0000313" key="2">
    <source>
        <dbReference type="Proteomes" id="UP001281147"/>
    </source>
</evidence>
<name>A0ACC3N5Q8_9PEZI</name>
<accession>A0ACC3N5Q8</accession>
<organism evidence="1 2">
    <name type="scientific">Vermiconidia calcicola</name>
    <dbReference type="NCBI Taxonomy" id="1690605"/>
    <lineage>
        <taxon>Eukaryota</taxon>
        <taxon>Fungi</taxon>
        <taxon>Dikarya</taxon>
        <taxon>Ascomycota</taxon>
        <taxon>Pezizomycotina</taxon>
        <taxon>Dothideomycetes</taxon>
        <taxon>Dothideomycetidae</taxon>
        <taxon>Mycosphaerellales</taxon>
        <taxon>Extremaceae</taxon>
        <taxon>Vermiconidia</taxon>
    </lineage>
</organism>